<dbReference type="Proteomes" id="UP000235392">
    <property type="component" value="Unassembled WGS sequence"/>
</dbReference>
<name>A0A2N5U6C5_9BASI</name>
<organism evidence="2 3">
    <name type="scientific">Puccinia coronata f. sp. avenae</name>
    <dbReference type="NCBI Taxonomy" id="200324"/>
    <lineage>
        <taxon>Eukaryota</taxon>
        <taxon>Fungi</taxon>
        <taxon>Dikarya</taxon>
        <taxon>Basidiomycota</taxon>
        <taxon>Pucciniomycotina</taxon>
        <taxon>Pucciniomycetes</taxon>
        <taxon>Pucciniales</taxon>
        <taxon>Pucciniaceae</taxon>
        <taxon>Puccinia</taxon>
    </lineage>
</organism>
<feature type="region of interest" description="Disordered" evidence="1">
    <location>
        <begin position="65"/>
        <end position="87"/>
    </location>
</feature>
<feature type="compositionally biased region" description="Low complexity" evidence="1">
    <location>
        <begin position="78"/>
        <end position="87"/>
    </location>
</feature>
<protein>
    <submittedName>
        <fullName evidence="2">Uncharacterized protein</fullName>
    </submittedName>
</protein>
<comment type="caution">
    <text evidence="2">The sequence shown here is derived from an EMBL/GenBank/DDBJ whole genome shotgun (WGS) entry which is preliminary data.</text>
</comment>
<dbReference type="EMBL" id="PGCI01000223">
    <property type="protein sequence ID" value="PLW33313.1"/>
    <property type="molecule type" value="Genomic_DNA"/>
</dbReference>
<reference evidence="2 3" key="1">
    <citation type="submission" date="2017-11" db="EMBL/GenBank/DDBJ databases">
        <title>De novo assembly and phasing of dikaryotic genomes from two isolates of Puccinia coronata f. sp. avenae, the causal agent of oat crown rust.</title>
        <authorList>
            <person name="Miller M.E."/>
            <person name="Zhang Y."/>
            <person name="Omidvar V."/>
            <person name="Sperschneider J."/>
            <person name="Schwessinger B."/>
            <person name="Raley C."/>
            <person name="Palmer J.M."/>
            <person name="Garnica D."/>
            <person name="Upadhyaya N."/>
            <person name="Rathjen J."/>
            <person name="Taylor J.M."/>
            <person name="Park R.F."/>
            <person name="Dodds P.N."/>
            <person name="Hirsch C.D."/>
            <person name="Kianian S.F."/>
            <person name="Figueroa M."/>
        </authorList>
    </citation>
    <scope>NUCLEOTIDE SEQUENCE [LARGE SCALE GENOMIC DNA]</scope>
    <source>
        <strain evidence="2">12SD80</strain>
    </source>
</reference>
<proteinExistence type="predicted"/>
<dbReference type="AlphaFoldDB" id="A0A2N5U6C5"/>
<gene>
    <name evidence="2" type="ORF">PCASD_15539</name>
</gene>
<accession>A0A2N5U6C5</accession>
<evidence type="ECO:0000256" key="1">
    <source>
        <dbReference type="SAM" id="MobiDB-lite"/>
    </source>
</evidence>
<evidence type="ECO:0000313" key="2">
    <source>
        <dbReference type="EMBL" id="PLW33313.1"/>
    </source>
</evidence>
<evidence type="ECO:0000313" key="3">
    <source>
        <dbReference type="Proteomes" id="UP000235392"/>
    </source>
</evidence>
<sequence length="113" mass="12012">MASTPPLTTHNMAALESAYKISPFSTHPLILQQFHHQICNIMTPNTANRVLVAETQVVDNLEENHDSASPLNAANHCAPTTDTTPAAIPDTPATTATRLAAATPSICEPESLK</sequence>